<dbReference type="InterPro" id="IPR057736">
    <property type="entry name" value="SAF_PseI/NeuA/NeuB"/>
</dbReference>
<organism evidence="2">
    <name type="scientific">hydrothermal vent metagenome</name>
    <dbReference type="NCBI Taxonomy" id="652676"/>
    <lineage>
        <taxon>unclassified sequences</taxon>
        <taxon>metagenomes</taxon>
        <taxon>ecological metagenomes</taxon>
    </lineage>
</organism>
<dbReference type="GO" id="GO:0050462">
    <property type="term" value="F:N-acetylneuraminate synthase activity"/>
    <property type="evidence" value="ECO:0007669"/>
    <property type="project" value="UniProtKB-EC"/>
</dbReference>
<dbReference type="GO" id="GO:0016051">
    <property type="term" value="P:carbohydrate biosynthetic process"/>
    <property type="evidence" value="ECO:0007669"/>
    <property type="project" value="InterPro"/>
</dbReference>
<dbReference type="PANTHER" id="PTHR42966">
    <property type="entry name" value="N-ACETYLNEURAMINATE SYNTHASE"/>
    <property type="match status" value="1"/>
</dbReference>
<reference evidence="2" key="1">
    <citation type="submission" date="2018-06" db="EMBL/GenBank/DDBJ databases">
        <authorList>
            <person name="Zhirakovskaya E."/>
        </authorList>
    </citation>
    <scope>NUCLEOTIDE SEQUENCE</scope>
</reference>
<gene>
    <name evidence="2" type="ORF">MNBD_ALPHA01-519</name>
</gene>
<dbReference type="EC" id="2.5.1.56" evidence="2"/>
<protein>
    <submittedName>
        <fullName evidence="2">N-acetylneuraminate synthase</fullName>
        <ecNumber evidence="2">2.5.1.56</ecNumber>
    </submittedName>
</protein>
<dbReference type="InterPro" id="IPR036732">
    <property type="entry name" value="AFP_Neu5c_C_sf"/>
</dbReference>
<dbReference type="AlphaFoldDB" id="A0A3B0SXP6"/>
<dbReference type="Gene3D" id="3.90.1210.10">
    <property type="entry name" value="Antifreeze-like/N-acetylneuraminic acid synthase C-terminal domain"/>
    <property type="match status" value="1"/>
</dbReference>
<dbReference type="InterPro" id="IPR013785">
    <property type="entry name" value="Aldolase_TIM"/>
</dbReference>
<accession>A0A3B0SXP6</accession>
<dbReference type="Gene3D" id="3.20.20.70">
    <property type="entry name" value="Aldolase class I"/>
    <property type="match status" value="1"/>
</dbReference>
<keyword evidence="2" id="KW-0808">Transferase</keyword>
<dbReference type="Pfam" id="PF03102">
    <property type="entry name" value="NeuB"/>
    <property type="match status" value="1"/>
</dbReference>
<dbReference type="CDD" id="cd11615">
    <property type="entry name" value="SAF_NeuB_like"/>
    <property type="match status" value="1"/>
</dbReference>
<dbReference type="Pfam" id="PF08666">
    <property type="entry name" value="SAF"/>
    <property type="match status" value="1"/>
</dbReference>
<dbReference type="GO" id="GO:0047444">
    <property type="term" value="F:N-acylneuraminate-9-phosphate synthase activity"/>
    <property type="evidence" value="ECO:0007669"/>
    <property type="project" value="TreeGrafter"/>
</dbReference>
<dbReference type="InterPro" id="IPR013132">
    <property type="entry name" value="PseI/NeuA/B-like_N"/>
</dbReference>
<dbReference type="PROSITE" id="PS50844">
    <property type="entry name" value="AFP_LIKE"/>
    <property type="match status" value="1"/>
</dbReference>
<dbReference type="SUPFAM" id="SSF51269">
    <property type="entry name" value="AFP III-like domain"/>
    <property type="match status" value="1"/>
</dbReference>
<dbReference type="EMBL" id="UOEJ01000258">
    <property type="protein sequence ID" value="VAW07062.1"/>
    <property type="molecule type" value="Genomic_DNA"/>
</dbReference>
<evidence type="ECO:0000259" key="1">
    <source>
        <dbReference type="PROSITE" id="PS50844"/>
    </source>
</evidence>
<sequence length="349" mass="38727">MTRNFKIRDRTIGHDCPPYFIAEMSGNHNGAMERAFAIIKAAKEAGADAVKLQTYTAGTMTIDHDGDHFKIKKGLWAGRTLYDLYQEAMTPWQWHGPMFDYAKELDITIFSSPFDRSAVDFLEGLDAPAYKIASFEMIDLPLVKYVAETGKPVIISTGMATFQEIQDVIKVVKDTGNDQVVILHCVSGYPSQPSEANLRTMQDIAGSFDVFAGLSDHTLGIAVPVAATMLGAVVIEKHFTLSREEGGVDSAFSLEPQEFGDMTRSCREAFAILGSVDYGLKQSEVENRKYRRSLYVTQDIRKGACFSRENIRSIRPGFGIEPRFIDEVMGKAATKDITRGTALSWDMIS</sequence>
<dbReference type="PANTHER" id="PTHR42966:SF2">
    <property type="entry name" value="PSEUDAMINIC ACID SYNTHASE"/>
    <property type="match status" value="1"/>
</dbReference>
<dbReference type="SMART" id="SM00858">
    <property type="entry name" value="SAF"/>
    <property type="match status" value="1"/>
</dbReference>
<dbReference type="NCBIfam" id="TIGR03586">
    <property type="entry name" value="PseI"/>
    <property type="match status" value="1"/>
</dbReference>
<dbReference type="InterPro" id="IPR051690">
    <property type="entry name" value="PseI-like"/>
</dbReference>
<evidence type="ECO:0000313" key="2">
    <source>
        <dbReference type="EMBL" id="VAW07062.1"/>
    </source>
</evidence>
<dbReference type="InterPro" id="IPR006190">
    <property type="entry name" value="SAF_AFP_Neu5Ac"/>
</dbReference>
<dbReference type="InterPro" id="IPR013974">
    <property type="entry name" value="SAF"/>
</dbReference>
<dbReference type="SUPFAM" id="SSF51569">
    <property type="entry name" value="Aldolase"/>
    <property type="match status" value="1"/>
</dbReference>
<name>A0A3B0SXP6_9ZZZZ</name>
<feature type="domain" description="AFP-like" evidence="1">
    <location>
        <begin position="293"/>
        <end position="349"/>
    </location>
</feature>
<proteinExistence type="predicted"/>
<dbReference type="InterPro" id="IPR020030">
    <property type="entry name" value="Pseudaminic_synth_PseI"/>
</dbReference>